<keyword evidence="1" id="KW-0472">Membrane</keyword>
<dbReference type="RefSeq" id="WP_004071022.1">
    <property type="nucleotide sequence ID" value="NZ_CM001488.1"/>
</dbReference>
<feature type="transmembrane region" description="Helical" evidence="1">
    <location>
        <begin position="155"/>
        <end position="175"/>
    </location>
</feature>
<protein>
    <submittedName>
        <fullName evidence="2">Uncharacterized protein</fullName>
    </submittedName>
</protein>
<feature type="transmembrane region" description="Helical" evidence="1">
    <location>
        <begin position="196"/>
        <end position="214"/>
    </location>
</feature>
<reference evidence="2 3" key="2">
    <citation type="submission" date="2012-02" db="EMBL/GenBank/DDBJ databases">
        <title>Improved High-Quality Draft sequence of Desulfobacter postgatei 2ac9.</title>
        <authorList>
            <consortium name="US DOE Joint Genome Institute"/>
            <person name="Lucas S."/>
            <person name="Han J."/>
            <person name="Lapidus A."/>
            <person name="Cheng J.-F."/>
            <person name="Goodwin L."/>
            <person name="Pitluck S."/>
            <person name="Peters L."/>
            <person name="Ovchinnikova G."/>
            <person name="Held B."/>
            <person name="Detter J.C."/>
            <person name="Han C."/>
            <person name="Tapia R."/>
            <person name="Land M."/>
            <person name="Hauser L."/>
            <person name="Kyrpides N."/>
            <person name="Ivanova N."/>
            <person name="Pagani I."/>
            <person name="Orellana R."/>
            <person name="Lovley D."/>
            <person name="Woyke T."/>
        </authorList>
    </citation>
    <scope>NUCLEOTIDE SEQUENCE [LARGE SCALE GENOMIC DNA]</scope>
    <source>
        <strain evidence="2 3">2ac9</strain>
    </source>
</reference>
<gene>
    <name evidence="2" type="ORF">DespoDRAFT_00407</name>
</gene>
<evidence type="ECO:0000313" key="2">
    <source>
        <dbReference type="EMBL" id="EIM62429.1"/>
    </source>
</evidence>
<feature type="transmembrane region" description="Helical" evidence="1">
    <location>
        <begin position="6"/>
        <end position="24"/>
    </location>
</feature>
<keyword evidence="1" id="KW-0812">Transmembrane</keyword>
<dbReference type="EMBL" id="CM001488">
    <property type="protein sequence ID" value="EIM62429.1"/>
    <property type="molecule type" value="Genomic_DNA"/>
</dbReference>
<evidence type="ECO:0000256" key="1">
    <source>
        <dbReference type="SAM" id="Phobius"/>
    </source>
</evidence>
<keyword evidence="1" id="KW-1133">Transmembrane helix</keyword>
<sequence>MPETARAGFDYIIIVGLIACLAWMTRIYQTRIEPAIGTDTVRRLSWMGALTLILVILYLPVQAGLKSNFITVLSTATLVLFACVAGHWLAIPLKRPAEFIPIGFAVALSDMFSVFMGPTRKFAENISGYYREGMTGPVPVVDFFLVKMPMPGNDYFLPVFGITDWVVVALLSAGARRFGISDNIFSLAGSKQAKNTSRVFFPVAGIGLVLSIMAARSMNLYLPALPFIVIVFLSAMAAKYPAVRKLGAEEIRAMVFISSLIGVLMAVFAFMKK</sequence>
<dbReference type="HOGENOM" id="CLU_1018334_0_0_7"/>
<dbReference type="Proteomes" id="UP000005778">
    <property type="component" value="Chromosome"/>
</dbReference>
<feature type="transmembrane region" description="Helical" evidence="1">
    <location>
        <begin position="69"/>
        <end position="90"/>
    </location>
</feature>
<accession>I5AYW6</accession>
<organism evidence="2 3">
    <name type="scientific">Desulfobacter postgatei 2ac9</name>
    <dbReference type="NCBI Taxonomy" id="879212"/>
    <lineage>
        <taxon>Bacteria</taxon>
        <taxon>Pseudomonadati</taxon>
        <taxon>Thermodesulfobacteriota</taxon>
        <taxon>Desulfobacteria</taxon>
        <taxon>Desulfobacterales</taxon>
        <taxon>Desulfobacteraceae</taxon>
        <taxon>Desulfobacter</taxon>
    </lineage>
</organism>
<proteinExistence type="predicted"/>
<dbReference type="AlphaFoldDB" id="I5AYW6"/>
<feature type="transmembrane region" description="Helical" evidence="1">
    <location>
        <begin position="44"/>
        <end position="63"/>
    </location>
</feature>
<dbReference type="STRING" id="879212.DespoDRAFT_00407"/>
<reference evidence="2 3" key="1">
    <citation type="submission" date="2011-09" db="EMBL/GenBank/DDBJ databases">
        <authorList>
            <consortium name="US DOE Joint Genome Institute (JGI-PGF)"/>
            <person name="Lucas S."/>
            <person name="Han J."/>
            <person name="Lapidus A."/>
            <person name="Cheng J.-F."/>
            <person name="Goodwin L."/>
            <person name="Pitluck S."/>
            <person name="Peters L."/>
            <person name="Land M.L."/>
            <person name="Hauser L."/>
            <person name="Orellana R."/>
            <person name="Lovley D."/>
            <person name="Woyke T.J."/>
        </authorList>
    </citation>
    <scope>NUCLEOTIDE SEQUENCE [LARGE SCALE GENOMIC DNA]</scope>
    <source>
        <strain evidence="2 3">2ac9</strain>
    </source>
</reference>
<feature type="transmembrane region" description="Helical" evidence="1">
    <location>
        <begin position="220"/>
        <end position="241"/>
    </location>
</feature>
<dbReference type="OrthoDB" id="5405880at2"/>
<name>I5AYW6_9BACT</name>
<dbReference type="eggNOG" id="ENOG5032SPN">
    <property type="taxonomic scope" value="Bacteria"/>
</dbReference>
<feature type="transmembrane region" description="Helical" evidence="1">
    <location>
        <begin position="253"/>
        <end position="271"/>
    </location>
</feature>
<evidence type="ECO:0000313" key="3">
    <source>
        <dbReference type="Proteomes" id="UP000005778"/>
    </source>
</evidence>
<keyword evidence="3" id="KW-1185">Reference proteome</keyword>